<evidence type="ECO:0000313" key="2">
    <source>
        <dbReference type="EMBL" id="EJU06542.1"/>
    </source>
</evidence>
<accession>M5GFS0</accession>
<gene>
    <name evidence="2" type="ORF">DACRYDRAFT_103489</name>
</gene>
<feature type="compositionally biased region" description="Basic and acidic residues" evidence="1">
    <location>
        <begin position="1"/>
        <end position="14"/>
    </location>
</feature>
<dbReference type="AlphaFoldDB" id="M5GFS0"/>
<evidence type="ECO:0000313" key="3">
    <source>
        <dbReference type="Proteomes" id="UP000030653"/>
    </source>
</evidence>
<dbReference type="GeneID" id="63682826"/>
<sequence>MARGMEEEWEDTGRRAVGIEGEREALLSHPLNPPSPLPPLISSSPTRPAASPSTTSVKAPLGTALVAERYITPPALLKAPFPYFQSRLSTAGVYTLSDLLRPQQSPLFGLNLDWSAIPVDPHLAPN</sequence>
<keyword evidence="3" id="KW-1185">Reference proteome</keyword>
<protein>
    <submittedName>
        <fullName evidence="2">Uncharacterized protein</fullName>
    </submittedName>
</protein>
<dbReference type="RefSeq" id="XP_040633436.1">
    <property type="nucleotide sequence ID" value="XM_040767764.1"/>
</dbReference>
<name>M5GFS0_DACPD</name>
<dbReference type="Proteomes" id="UP000030653">
    <property type="component" value="Unassembled WGS sequence"/>
</dbReference>
<proteinExistence type="predicted"/>
<reference evidence="2 3" key="1">
    <citation type="journal article" date="2012" name="Science">
        <title>The Paleozoic origin of enzymatic lignin decomposition reconstructed from 31 fungal genomes.</title>
        <authorList>
            <person name="Floudas D."/>
            <person name="Binder M."/>
            <person name="Riley R."/>
            <person name="Barry K."/>
            <person name="Blanchette R.A."/>
            <person name="Henrissat B."/>
            <person name="Martinez A.T."/>
            <person name="Otillar R."/>
            <person name="Spatafora J.W."/>
            <person name="Yadav J.S."/>
            <person name="Aerts A."/>
            <person name="Benoit I."/>
            <person name="Boyd A."/>
            <person name="Carlson A."/>
            <person name="Copeland A."/>
            <person name="Coutinho P.M."/>
            <person name="de Vries R.P."/>
            <person name="Ferreira P."/>
            <person name="Findley K."/>
            <person name="Foster B."/>
            <person name="Gaskell J."/>
            <person name="Glotzer D."/>
            <person name="Gorecki P."/>
            <person name="Heitman J."/>
            <person name="Hesse C."/>
            <person name="Hori C."/>
            <person name="Igarashi K."/>
            <person name="Jurgens J.A."/>
            <person name="Kallen N."/>
            <person name="Kersten P."/>
            <person name="Kohler A."/>
            <person name="Kuees U."/>
            <person name="Kumar T.K.A."/>
            <person name="Kuo A."/>
            <person name="LaButti K."/>
            <person name="Larrondo L.F."/>
            <person name="Lindquist E."/>
            <person name="Ling A."/>
            <person name="Lombard V."/>
            <person name="Lucas S."/>
            <person name="Lundell T."/>
            <person name="Martin R."/>
            <person name="McLaughlin D.J."/>
            <person name="Morgenstern I."/>
            <person name="Morin E."/>
            <person name="Murat C."/>
            <person name="Nagy L.G."/>
            <person name="Nolan M."/>
            <person name="Ohm R.A."/>
            <person name="Patyshakuliyeva A."/>
            <person name="Rokas A."/>
            <person name="Ruiz-Duenas F.J."/>
            <person name="Sabat G."/>
            <person name="Salamov A."/>
            <person name="Samejima M."/>
            <person name="Schmutz J."/>
            <person name="Slot J.C."/>
            <person name="St John F."/>
            <person name="Stenlid J."/>
            <person name="Sun H."/>
            <person name="Sun S."/>
            <person name="Syed K."/>
            <person name="Tsang A."/>
            <person name="Wiebenga A."/>
            <person name="Young D."/>
            <person name="Pisabarro A."/>
            <person name="Eastwood D.C."/>
            <person name="Martin F."/>
            <person name="Cullen D."/>
            <person name="Grigoriev I.V."/>
            <person name="Hibbett D.S."/>
        </authorList>
    </citation>
    <scope>NUCLEOTIDE SEQUENCE [LARGE SCALE GENOMIC DNA]</scope>
    <source>
        <strain evidence="2 3">DJM-731 SS1</strain>
    </source>
</reference>
<evidence type="ECO:0000256" key="1">
    <source>
        <dbReference type="SAM" id="MobiDB-lite"/>
    </source>
</evidence>
<dbReference type="EMBL" id="JH795855">
    <property type="protein sequence ID" value="EJU06542.1"/>
    <property type="molecule type" value="Genomic_DNA"/>
</dbReference>
<dbReference type="HOGENOM" id="CLU_1981534_0_0_1"/>
<organism evidence="2 3">
    <name type="scientific">Dacryopinax primogenitus (strain DJM 731)</name>
    <name type="common">Brown rot fungus</name>
    <dbReference type="NCBI Taxonomy" id="1858805"/>
    <lineage>
        <taxon>Eukaryota</taxon>
        <taxon>Fungi</taxon>
        <taxon>Dikarya</taxon>
        <taxon>Basidiomycota</taxon>
        <taxon>Agaricomycotina</taxon>
        <taxon>Dacrymycetes</taxon>
        <taxon>Dacrymycetales</taxon>
        <taxon>Dacrymycetaceae</taxon>
        <taxon>Dacryopinax</taxon>
    </lineage>
</organism>
<feature type="region of interest" description="Disordered" evidence="1">
    <location>
        <begin position="1"/>
        <end position="57"/>
    </location>
</feature>
<feature type="compositionally biased region" description="Low complexity" evidence="1">
    <location>
        <begin position="40"/>
        <end position="56"/>
    </location>
</feature>